<evidence type="ECO:0000313" key="8">
    <source>
        <dbReference type="Proteomes" id="UP001371218"/>
    </source>
</evidence>
<proteinExistence type="inferred from homology"/>
<protein>
    <submittedName>
        <fullName evidence="7">AI-2E family transporter</fullName>
    </submittedName>
</protein>
<comment type="caution">
    <text evidence="7">The sequence shown here is derived from an EMBL/GenBank/DDBJ whole genome shotgun (WGS) entry which is preliminary data.</text>
</comment>
<evidence type="ECO:0000256" key="1">
    <source>
        <dbReference type="ARBA" id="ARBA00004141"/>
    </source>
</evidence>
<comment type="similarity">
    <text evidence="2">Belongs to the autoinducer-2 exporter (AI-2E) (TC 2.A.86) family.</text>
</comment>
<feature type="transmembrane region" description="Helical" evidence="6">
    <location>
        <begin position="20"/>
        <end position="50"/>
    </location>
</feature>
<evidence type="ECO:0000256" key="6">
    <source>
        <dbReference type="SAM" id="Phobius"/>
    </source>
</evidence>
<gene>
    <name evidence="7" type="ORF">AACH06_16965</name>
</gene>
<evidence type="ECO:0000256" key="5">
    <source>
        <dbReference type="ARBA" id="ARBA00023136"/>
    </source>
</evidence>
<sequence>MPDSPSPDTDAPSHRQPLRWLVIVATIGLMAVLLPLYGALMWAGIVALVFRPVQRALSHRWGGRRGLAAAATLSGVGLVVVLPLLAMVVSLAREGAQLAQSVQSGQIDVLAMMQRTFNALPSPLADLLEHFGIGNVEDLQQRVEASAGRVAQFFAGHVATVGQSTLSFVVDLFVGAYVAFFLLRDGDALSARWWAAMPLAEADKRELRRSVATVVRATVKGNLVVALVQGALGGLALMALGMPAALLAGAVMAVLSLLPAVGAALVWLPIALYLLATGATWQGLALIAFGTLVIGLIDNLLRPILVGRDTRLPDWVVLVTTLGGIAWIGVNGFVIGPLLATICLAAWELYTRRRQPAA</sequence>
<dbReference type="PANTHER" id="PTHR21716">
    <property type="entry name" value="TRANSMEMBRANE PROTEIN"/>
    <property type="match status" value="1"/>
</dbReference>
<keyword evidence="8" id="KW-1185">Reference proteome</keyword>
<keyword evidence="5 6" id="KW-0472">Membrane</keyword>
<dbReference type="InterPro" id="IPR002549">
    <property type="entry name" value="AI-2E-like"/>
</dbReference>
<evidence type="ECO:0000256" key="3">
    <source>
        <dbReference type="ARBA" id="ARBA00022692"/>
    </source>
</evidence>
<dbReference type="Proteomes" id="UP001371218">
    <property type="component" value="Unassembled WGS sequence"/>
</dbReference>
<accession>A0ABU9BVM2</accession>
<keyword evidence="4 6" id="KW-1133">Transmembrane helix</keyword>
<dbReference type="PANTHER" id="PTHR21716:SF4">
    <property type="entry name" value="TRANSMEMBRANE PROTEIN 245"/>
    <property type="match status" value="1"/>
</dbReference>
<feature type="transmembrane region" description="Helical" evidence="6">
    <location>
        <begin position="165"/>
        <end position="183"/>
    </location>
</feature>
<feature type="transmembrane region" description="Helical" evidence="6">
    <location>
        <begin position="252"/>
        <end position="276"/>
    </location>
</feature>
<dbReference type="Pfam" id="PF01594">
    <property type="entry name" value="AI-2E_transport"/>
    <property type="match status" value="1"/>
</dbReference>
<evidence type="ECO:0000256" key="2">
    <source>
        <dbReference type="ARBA" id="ARBA00009773"/>
    </source>
</evidence>
<feature type="transmembrane region" description="Helical" evidence="6">
    <location>
        <begin position="283"/>
        <end position="305"/>
    </location>
</feature>
<reference evidence="7 8" key="1">
    <citation type="submission" date="2024-04" db="EMBL/GenBank/DDBJ databases">
        <title>Novel species of the genus Ideonella isolated from streams.</title>
        <authorList>
            <person name="Lu H."/>
        </authorList>
    </citation>
    <scope>NUCLEOTIDE SEQUENCE [LARGE SCALE GENOMIC DNA]</scope>
    <source>
        <strain evidence="7 8">DXS29W</strain>
    </source>
</reference>
<name>A0ABU9BVM2_9BURK</name>
<evidence type="ECO:0000256" key="4">
    <source>
        <dbReference type="ARBA" id="ARBA00022989"/>
    </source>
</evidence>
<feature type="transmembrane region" description="Helical" evidence="6">
    <location>
        <begin position="223"/>
        <end position="246"/>
    </location>
</feature>
<feature type="transmembrane region" description="Helical" evidence="6">
    <location>
        <begin position="325"/>
        <end position="347"/>
    </location>
</feature>
<dbReference type="RefSeq" id="WP_341426932.1">
    <property type="nucleotide sequence ID" value="NZ_JBBUTG010000010.1"/>
</dbReference>
<organism evidence="7 8">
    <name type="scientific">Ideonella lacteola</name>
    <dbReference type="NCBI Taxonomy" id="2984193"/>
    <lineage>
        <taxon>Bacteria</taxon>
        <taxon>Pseudomonadati</taxon>
        <taxon>Pseudomonadota</taxon>
        <taxon>Betaproteobacteria</taxon>
        <taxon>Burkholderiales</taxon>
        <taxon>Sphaerotilaceae</taxon>
        <taxon>Ideonella</taxon>
    </lineage>
</organism>
<keyword evidence="3 6" id="KW-0812">Transmembrane</keyword>
<comment type="subcellular location">
    <subcellularLocation>
        <location evidence="1">Membrane</location>
        <topology evidence="1">Multi-pass membrane protein</topology>
    </subcellularLocation>
</comment>
<evidence type="ECO:0000313" key="7">
    <source>
        <dbReference type="EMBL" id="MEK8032518.1"/>
    </source>
</evidence>
<dbReference type="EMBL" id="JBBUTG010000010">
    <property type="protein sequence ID" value="MEK8032518.1"/>
    <property type="molecule type" value="Genomic_DNA"/>
</dbReference>
<feature type="transmembrane region" description="Helical" evidence="6">
    <location>
        <begin position="71"/>
        <end position="92"/>
    </location>
</feature>